<evidence type="ECO:0000256" key="7">
    <source>
        <dbReference type="ARBA" id="ARBA00022723"/>
    </source>
</evidence>
<comment type="similarity">
    <text evidence="3">Belongs to the phosphohexose mutase family.</text>
</comment>
<dbReference type="InterPro" id="IPR016066">
    <property type="entry name" value="A-D-PHexomutase_CS"/>
</dbReference>
<comment type="cofactor">
    <cofactor evidence="1">
        <name>Mg(2+)</name>
        <dbReference type="ChEBI" id="CHEBI:18420"/>
    </cofactor>
</comment>
<dbReference type="EMBL" id="OA564923">
    <property type="protein sequence ID" value="CAD7195878.1"/>
    <property type="molecule type" value="Genomic_DNA"/>
</dbReference>
<dbReference type="FunFam" id="3.40.120.10:FF:000017">
    <property type="entry name" value="glucose 1,6-bisphosphate synthase"/>
    <property type="match status" value="1"/>
</dbReference>
<evidence type="ECO:0000256" key="3">
    <source>
        <dbReference type="ARBA" id="ARBA00010231"/>
    </source>
</evidence>
<dbReference type="InterPro" id="IPR005845">
    <property type="entry name" value="A-D-PHexomutase_a/b/a-II"/>
</dbReference>
<sequence length="619" mass="69301">MIHSRFALNEDLDQRINQWLEWDKNEKTSQAIQSLVNNMNVSELEAMFDSRLTFGTAGIRGAMGPGPGNMNDLVIIQTTQGLVTYLQEACTESVLRGVAIGYDGRYNSKRFAELTTAIILNRGIPVYLFSRVCPTPFIPYTVTHFNLSAGIMITASHNPKEDNGYKVYWQNGSQIIPPHDKNIQKSIVEQLTPWETSWDTSVLSTSNLLKDPYSEVWDAYFDLLRGTVVYPMVNVRSPLKFTYTAMHGVGYPYMKEAFNVVHLQPFLTVSEQRDPDPEFPTVKFPNPEEGKSALDLAIKTADTGGSTVILANDPDADRLAVAEKNVEMGLTVHACAVSVRRNKSWKVFTGNELGALLGWWSLHCFKNKTKADLDNVYMLASTVSSKILKSMAAVEGFNFTETLTGFKWMGNETVNLLSQGKTVLFAFEEAIGFMYGTAVLDKDGISAGAKMAELACYLQDIGMTLSDKLADIYKTYGHHISENSYYFCYNQEVIKQIFDRLRTFAGTANTYPTSILKGKYRITSVRDLTTGYDSSQHDKKAILPTSKSSQMITFAFNNGLVVTLRTSGTEPKIKYYTELCAAPEEQNVDHLREVLKEMVDAIVEDFLQPEKNNLTARKV</sequence>
<comment type="subcellular location">
    <subcellularLocation>
        <location evidence="2">Cytoplasm</location>
    </subcellularLocation>
</comment>
<dbReference type="InterPro" id="IPR005844">
    <property type="entry name" value="A-D-PHexomutase_a/b/a-I"/>
</dbReference>
<dbReference type="CDD" id="cd05799">
    <property type="entry name" value="PGM2"/>
    <property type="match status" value="1"/>
</dbReference>
<reference evidence="14" key="1">
    <citation type="submission" date="2020-11" db="EMBL/GenBank/DDBJ databases">
        <authorList>
            <person name="Tran Van P."/>
        </authorList>
    </citation>
    <scope>NUCLEOTIDE SEQUENCE</scope>
</reference>
<evidence type="ECO:0000256" key="9">
    <source>
        <dbReference type="ARBA" id="ARBA00023235"/>
    </source>
</evidence>
<dbReference type="InterPro" id="IPR016055">
    <property type="entry name" value="A-D-PHexomutase_a/b/a-I/II/III"/>
</dbReference>
<feature type="domain" description="Alpha-D-phosphohexomutase alpha/beta/alpha" evidence="13">
    <location>
        <begin position="375"/>
        <end position="476"/>
    </location>
</feature>
<evidence type="ECO:0000256" key="1">
    <source>
        <dbReference type="ARBA" id="ARBA00001946"/>
    </source>
</evidence>
<keyword evidence="10" id="KW-0119">Carbohydrate metabolism</keyword>
<dbReference type="GO" id="GO:0005737">
    <property type="term" value="C:cytoplasm"/>
    <property type="evidence" value="ECO:0007669"/>
    <property type="project" value="UniProtKB-SubCell"/>
</dbReference>
<evidence type="ECO:0000256" key="2">
    <source>
        <dbReference type="ARBA" id="ARBA00004496"/>
    </source>
</evidence>
<evidence type="ECO:0000256" key="6">
    <source>
        <dbReference type="ARBA" id="ARBA00022553"/>
    </source>
</evidence>
<evidence type="ECO:0000256" key="10">
    <source>
        <dbReference type="ARBA" id="ARBA00023277"/>
    </source>
</evidence>
<evidence type="ECO:0000256" key="5">
    <source>
        <dbReference type="ARBA" id="ARBA00022526"/>
    </source>
</evidence>
<proteinExistence type="inferred from homology"/>
<dbReference type="GO" id="GO:0000287">
    <property type="term" value="F:magnesium ion binding"/>
    <property type="evidence" value="ECO:0007669"/>
    <property type="project" value="InterPro"/>
</dbReference>
<dbReference type="InterPro" id="IPR005841">
    <property type="entry name" value="Alpha-D-phosphohexomutase_SF"/>
</dbReference>
<dbReference type="SUPFAM" id="SSF55957">
    <property type="entry name" value="Phosphoglucomutase, C-terminal domain"/>
    <property type="match status" value="1"/>
</dbReference>
<name>A0A7R8VCG9_TIMDO</name>
<feature type="domain" description="Alpha-D-phosphohexomutase alpha/beta/alpha" evidence="12">
    <location>
        <begin position="219"/>
        <end position="324"/>
    </location>
</feature>
<keyword evidence="6" id="KW-0597">Phosphoprotein</keyword>
<dbReference type="FunFam" id="3.40.120.10:FF:000035">
    <property type="entry name" value="Pgm3p"/>
    <property type="match status" value="1"/>
</dbReference>
<evidence type="ECO:0000259" key="12">
    <source>
        <dbReference type="Pfam" id="PF02879"/>
    </source>
</evidence>
<feature type="domain" description="Alpha-D-phosphohexomutase alpha/beta/alpha" evidence="11">
    <location>
        <begin position="52"/>
        <end position="188"/>
    </location>
</feature>
<dbReference type="SUPFAM" id="SSF53738">
    <property type="entry name" value="Phosphoglucomutase, first 3 domains"/>
    <property type="match status" value="3"/>
</dbReference>
<accession>A0A7R8VCG9</accession>
<keyword evidence="4" id="KW-0963">Cytoplasm</keyword>
<keyword evidence="8" id="KW-0460">Magnesium</keyword>
<dbReference type="GO" id="GO:0006166">
    <property type="term" value="P:purine ribonucleoside salvage"/>
    <property type="evidence" value="ECO:0007669"/>
    <property type="project" value="TreeGrafter"/>
</dbReference>
<dbReference type="InterPro" id="IPR036900">
    <property type="entry name" value="A-D-PHexomutase_C_sf"/>
</dbReference>
<organism evidence="14">
    <name type="scientific">Timema douglasi</name>
    <name type="common">Walking stick</name>
    <dbReference type="NCBI Taxonomy" id="61478"/>
    <lineage>
        <taxon>Eukaryota</taxon>
        <taxon>Metazoa</taxon>
        <taxon>Ecdysozoa</taxon>
        <taxon>Arthropoda</taxon>
        <taxon>Hexapoda</taxon>
        <taxon>Insecta</taxon>
        <taxon>Pterygota</taxon>
        <taxon>Neoptera</taxon>
        <taxon>Polyneoptera</taxon>
        <taxon>Phasmatodea</taxon>
        <taxon>Timematodea</taxon>
        <taxon>Timematoidea</taxon>
        <taxon>Timematidae</taxon>
        <taxon>Timema</taxon>
    </lineage>
</organism>
<dbReference type="Pfam" id="PF02879">
    <property type="entry name" value="PGM_PMM_II"/>
    <property type="match status" value="1"/>
</dbReference>
<dbReference type="PRINTS" id="PR00509">
    <property type="entry name" value="PGMPMM"/>
</dbReference>
<gene>
    <name evidence="14" type="ORF">TDIB3V08_LOCUS2251</name>
</gene>
<dbReference type="Gene3D" id="3.40.120.10">
    <property type="entry name" value="Alpha-D-Glucose-1,6-Bisphosphate, subunit A, domain 3"/>
    <property type="match status" value="3"/>
</dbReference>
<evidence type="ECO:0000259" key="11">
    <source>
        <dbReference type="Pfam" id="PF02878"/>
    </source>
</evidence>
<protein>
    <recommendedName>
        <fullName evidence="15">Phosphoglucomutase</fullName>
    </recommendedName>
</protein>
<dbReference type="GO" id="GO:0005634">
    <property type="term" value="C:nucleus"/>
    <property type="evidence" value="ECO:0007669"/>
    <property type="project" value="TreeGrafter"/>
</dbReference>
<evidence type="ECO:0000313" key="14">
    <source>
        <dbReference type="EMBL" id="CAD7195878.1"/>
    </source>
</evidence>
<dbReference type="PANTHER" id="PTHR45745">
    <property type="entry name" value="PHOSPHOMANNOMUTASE 45A"/>
    <property type="match status" value="1"/>
</dbReference>
<keyword evidence="9" id="KW-0413">Isomerase</keyword>
<dbReference type="InterPro" id="IPR005846">
    <property type="entry name" value="A-D-PHexomutase_a/b/a-III"/>
</dbReference>
<dbReference type="PANTHER" id="PTHR45745:SF1">
    <property type="entry name" value="PHOSPHOGLUCOMUTASE 2B-RELATED"/>
    <property type="match status" value="1"/>
</dbReference>
<keyword evidence="7" id="KW-0479">Metal-binding</keyword>
<dbReference type="Pfam" id="PF02880">
    <property type="entry name" value="PGM_PMM_III"/>
    <property type="match status" value="1"/>
</dbReference>
<keyword evidence="5" id="KW-0313">Glucose metabolism</keyword>
<dbReference type="GO" id="GO:0006006">
    <property type="term" value="P:glucose metabolic process"/>
    <property type="evidence" value="ECO:0007669"/>
    <property type="project" value="UniProtKB-KW"/>
</dbReference>
<dbReference type="Pfam" id="PF02878">
    <property type="entry name" value="PGM_PMM_I"/>
    <property type="match status" value="1"/>
</dbReference>
<evidence type="ECO:0000256" key="4">
    <source>
        <dbReference type="ARBA" id="ARBA00022490"/>
    </source>
</evidence>
<evidence type="ECO:0008006" key="15">
    <source>
        <dbReference type="Google" id="ProtNLM"/>
    </source>
</evidence>
<evidence type="ECO:0000256" key="8">
    <source>
        <dbReference type="ARBA" id="ARBA00022842"/>
    </source>
</evidence>
<dbReference type="PROSITE" id="PS00710">
    <property type="entry name" value="PGM_PMM"/>
    <property type="match status" value="1"/>
</dbReference>
<evidence type="ECO:0000259" key="13">
    <source>
        <dbReference type="Pfam" id="PF02880"/>
    </source>
</evidence>
<dbReference type="AlphaFoldDB" id="A0A7R8VCG9"/>
<dbReference type="GO" id="GO:0008973">
    <property type="term" value="F:phosphopentomutase activity"/>
    <property type="evidence" value="ECO:0007669"/>
    <property type="project" value="TreeGrafter"/>
</dbReference>